<accession>A0ABW2F9C6</accession>
<dbReference type="Pfam" id="PF12996">
    <property type="entry name" value="DUF3880"/>
    <property type="match status" value="1"/>
</dbReference>
<sequence>MRNYNRGRRDGHANGKLDGWRLGACSGIDEAIRHEEFPPSRARILYVPQGFEAIDQGVVAALQSEVAEVTVVSAAEMRLQAERYRPDAVLVMNGLHVFPPDHLEQIDAIRGMDIRTVIWFVDDPYVTDETVKIAPHYDYVFTHERSCLELYRARGCQQVHHLPLAAYSEWFKPMAVPSEYRTDICFIGMAFWNRVELFDAIASYLQNKRVLIGGKLWERMSSYPRLSKFVRDGWIEVPETVKYYNGAKIVINLHRTTEAGKDNLNGINWPAESINPRTFEMASCGVMQLTDVRQELPEHFAIGSEIGAFRDANHLVEQLDYYLTHEEERQWVAARGYKRVKKDHTFRERIRRLIGTVGLA</sequence>
<keyword evidence="3" id="KW-0808">Transferase</keyword>
<dbReference type="Pfam" id="PF13524">
    <property type="entry name" value="Glyco_trans_1_2"/>
    <property type="match status" value="1"/>
</dbReference>
<dbReference type="EMBL" id="JBHTAI010000007">
    <property type="protein sequence ID" value="MFC7149591.1"/>
    <property type="molecule type" value="Genomic_DNA"/>
</dbReference>
<evidence type="ECO:0000313" key="3">
    <source>
        <dbReference type="EMBL" id="MFC7149591.1"/>
    </source>
</evidence>
<evidence type="ECO:0000259" key="1">
    <source>
        <dbReference type="Pfam" id="PF12996"/>
    </source>
</evidence>
<evidence type="ECO:0000259" key="2">
    <source>
        <dbReference type="Pfam" id="PF13524"/>
    </source>
</evidence>
<feature type="domain" description="Spore protein YkvP/CgeB glycosyl transferase-like" evidence="2">
    <location>
        <begin position="196"/>
        <end position="354"/>
    </location>
</feature>
<dbReference type="InterPro" id="IPR024542">
    <property type="entry name" value="YkvP_N"/>
</dbReference>
<protein>
    <submittedName>
        <fullName evidence="3">Glycosyltransferase</fullName>
        <ecNumber evidence="3">2.4.-.-</ecNumber>
    </submittedName>
</protein>
<proteinExistence type="predicted"/>
<keyword evidence="4" id="KW-1185">Reference proteome</keyword>
<dbReference type="RefSeq" id="WP_378051351.1">
    <property type="nucleotide sequence ID" value="NZ_JBHMDN010000034.1"/>
</dbReference>
<name>A0ABW2F9C6_9BACL</name>
<evidence type="ECO:0000313" key="4">
    <source>
        <dbReference type="Proteomes" id="UP001596378"/>
    </source>
</evidence>
<dbReference type="SUPFAM" id="SSF53756">
    <property type="entry name" value="UDP-Glycosyltransferase/glycogen phosphorylase"/>
    <property type="match status" value="1"/>
</dbReference>
<dbReference type="InterPro" id="IPR055259">
    <property type="entry name" value="YkvP/CgeB_Glyco_trans-like"/>
</dbReference>
<dbReference type="EC" id="2.4.-.-" evidence="3"/>
<keyword evidence="3" id="KW-0328">Glycosyltransferase</keyword>
<gene>
    <name evidence="3" type="ORF">ACFQMJ_13725</name>
</gene>
<organism evidence="3 4">
    <name type="scientific">Cohnella cellulosilytica</name>
    <dbReference type="NCBI Taxonomy" id="986710"/>
    <lineage>
        <taxon>Bacteria</taxon>
        <taxon>Bacillati</taxon>
        <taxon>Bacillota</taxon>
        <taxon>Bacilli</taxon>
        <taxon>Bacillales</taxon>
        <taxon>Paenibacillaceae</taxon>
        <taxon>Cohnella</taxon>
    </lineage>
</organism>
<dbReference type="Proteomes" id="UP001596378">
    <property type="component" value="Unassembled WGS sequence"/>
</dbReference>
<feature type="domain" description="Spore protein YkvP N-terminal" evidence="1">
    <location>
        <begin position="118"/>
        <end position="189"/>
    </location>
</feature>
<dbReference type="GO" id="GO:0016757">
    <property type="term" value="F:glycosyltransferase activity"/>
    <property type="evidence" value="ECO:0007669"/>
    <property type="project" value="UniProtKB-KW"/>
</dbReference>
<comment type="caution">
    <text evidence="3">The sequence shown here is derived from an EMBL/GenBank/DDBJ whole genome shotgun (WGS) entry which is preliminary data.</text>
</comment>
<reference evidence="4" key="1">
    <citation type="journal article" date="2019" name="Int. J. Syst. Evol. Microbiol.">
        <title>The Global Catalogue of Microorganisms (GCM) 10K type strain sequencing project: providing services to taxonomists for standard genome sequencing and annotation.</title>
        <authorList>
            <consortium name="The Broad Institute Genomics Platform"/>
            <consortium name="The Broad Institute Genome Sequencing Center for Infectious Disease"/>
            <person name="Wu L."/>
            <person name="Ma J."/>
        </authorList>
    </citation>
    <scope>NUCLEOTIDE SEQUENCE [LARGE SCALE GENOMIC DNA]</scope>
    <source>
        <strain evidence="4">KCTC 12907</strain>
    </source>
</reference>